<protein>
    <submittedName>
        <fullName evidence="1">Uncharacterized protein</fullName>
    </submittedName>
</protein>
<sequence>MNGRGFVPSTRDVAVSDFVLFLESRKGAQRGIWLRDSQASRSAILRFANRREGGEGEPGIWSFWEVRRAIEYLGVAGACMEEHGDRNGRFGRVGQGLGLAEWAEGSTPLVLACVRSDVSYSNSAYSLPWSRQVRWLKAPLQCSISLEQAHQSQKEICIVQ</sequence>
<gene>
    <name evidence="1" type="ORF">HYDPIDRAFT_114025</name>
</gene>
<dbReference type="EMBL" id="KN839853">
    <property type="protein sequence ID" value="KIJ62900.1"/>
    <property type="molecule type" value="Genomic_DNA"/>
</dbReference>
<evidence type="ECO:0000313" key="1">
    <source>
        <dbReference type="EMBL" id="KIJ62900.1"/>
    </source>
</evidence>
<dbReference type="AlphaFoldDB" id="A0A0C9VXC9"/>
<organism evidence="1 2">
    <name type="scientific">Hydnomerulius pinastri MD-312</name>
    <dbReference type="NCBI Taxonomy" id="994086"/>
    <lineage>
        <taxon>Eukaryota</taxon>
        <taxon>Fungi</taxon>
        <taxon>Dikarya</taxon>
        <taxon>Basidiomycota</taxon>
        <taxon>Agaricomycotina</taxon>
        <taxon>Agaricomycetes</taxon>
        <taxon>Agaricomycetidae</taxon>
        <taxon>Boletales</taxon>
        <taxon>Boletales incertae sedis</taxon>
        <taxon>Leucogyrophana</taxon>
    </lineage>
</organism>
<evidence type="ECO:0000313" key="2">
    <source>
        <dbReference type="Proteomes" id="UP000053820"/>
    </source>
</evidence>
<reference evidence="1 2" key="1">
    <citation type="submission" date="2014-04" db="EMBL/GenBank/DDBJ databases">
        <title>Evolutionary Origins and Diversification of the Mycorrhizal Mutualists.</title>
        <authorList>
            <consortium name="DOE Joint Genome Institute"/>
            <consortium name="Mycorrhizal Genomics Consortium"/>
            <person name="Kohler A."/>
            <person name="Kuo A."/>
            <person name="Nagy L.G."/>
            <person name="Floudas D."/>
            <person name="Copeland A."/>
            <person name="Barry K.W."/>
            <person name="Cichocki N."/>
            <person name="Veneault-Fourrey C."/>
            <person name="LaButti K."/>
            <person name="Lindquist E.A."/>
            <person name="Lipzen A."/>
            <person name="Lundell T."/>
            <person name="Morin E."/>
            <person name="Murat C."/>
            <person name="Riley R."/>
            <person name="Ohm R."/>
            <person name="Sun H."/>
            <person name="Tunlid A."/>
            <person name="Henrissat B."/>
            <person name="Grigoriev I.V."/>
            <person name="Hibbett D.S."/>
            <person name="Martin F."/>
        </authorList>
    </citation>
    <scope>NUCLEOTIDE SEQUENCE [LARGE SCALE GENOMIC DNA]</scope>
    <source>
        <strain evidence="1 2">MD-312</strain>
    </source>
</reference>
<proteinExistence type="predicted"/>
<accession>A0A0C9VXC9</accession>
<keyword evidence="2" id="KW-1185">Reference proteome</keyword>
<name>A0A0C9VXC9_9AGAM</name>
<dbReference type="HOGENOM" id="CLU_1652374_0_0_1"/>
<dbReference type="Proteomes" id="UP000053820">
    <property type="component" value="Unassembled WGS sequence"/>
</dbReference>